<accession>A0A2G5HGW3</accession>
<proteinExistence type="predicted"/>
<name>A0A2G5HGW3_CERBT</name>
<organism evidence="1 2">
    <name type="scientific">Cercospora beticola</name>
    <name type="common">Sugarbeet leaf spot fungus</name>
    <dbReference type="NCBI Taxonomy" id="122368"/>
    <lineage>
        <taxon>Eukaryota</taxon>
        <taxon>Fungi</taxon>
        <taxon>Dikarya</taxon>
        <taxon>Ascomycota</taxon>
        <taxon>Pezizomycotina</taxon>
        <taxon>Dothideomycetes</taxon>
        <taxon>Dothideomycetidae</taxon>
        <taxon>Mycosphaerellales</taxon>
        <taxon>Mycosphaerellaceae</taxon>
        <taxon>Cercospora</taxon>
    </lineage>
</organism>
<dbReference type="EMBL" id="LKMD01000106">
    <property type="protein sequence ID" value="PIA91483.1"/>
    <property type="molecule type" value="Genomic_DNA"/>
</dbReference>
<comment type="caution">
    <text evidence="1">The sequence shown here is derived from an EMBL/GenBank/DDBJ whole genome shotgun (WGS) entry which is preliminary data.</text>
</comment>
<evidence type="ECO:0000313" key="1">
    <source>
        <dbReference type="EMBL" id="PIA91483.1"/>
    </source>
</evidence>
<dbReference type="AlphaFoldDB" id="A0A2G5HGW3"/>
<sequence length="219" mass="25026">MTIMADASYPRHSPGKMSVAADAEYAVAATKVFGIPELLELILIDVARSEIDFQSGPTFIQSPFVLRAVNRDFQNTIDGSARLLSLRFDTQHDDPTWAEGYVSGPEFGPLFWLETMTGLDCNFFSEVEDGVLHIRLLFHAIDHIPAMKIRAARESKRMKLRKDLQGSWRKTPCVPKRKDVSRVMLHFKCSAKTEDNISYFAICNPVILGRRRRWDCFWI</sequence>
<gene>
    <name evidence="1" type="ORF">CB0940_09213</name>
</gene>
<dbReference type="OrthoDB" id="3650500at2759"/>
<dbReference type="Proteomes" id="UP000230605">
    <property type="component" value="Chromosome 7"/>
</dbReference>
<evidence type="ECO:0000313" key="2">
    <source>
        <dbReference type="Proteomes" id="UP000230605"/>
    </source>
</evidence>
<reference evidence="1 2" key="1">
    <citation type="submission" date="2015-10" db="EMBL/GenBank/DDBJ databases">
        <title>The cercosporin biosynthetic gene cluster was horizontally transferred to several fungal lineages and shown to be expanded in Cercospora beticola based on microsynteny with recipient genomes.</title>
        <authorList>
            <person name="De Jonge R."/>
            <person name="Ebert M.K."/>
            <person name="Suttle J.C."/>
            <person name="Jurick Ii W.M."/>
            <person name="Secor G.A."/>
            <person name="Thomma B.P."/>
            <person name="Van De Peer Y."/>
            <person name="Bolton M.D."/>
        </authorList>
    </citation>
    <scope>NUCLEOTIDE SEQUENCE [LARGE SCALE GENOMIC DNA]</scope>
    <source>
        <strain evidence="1 2">09-40</strain>
    </source>
</reference>
<protein>
    <submittedName>
        <fullName evidence="1">Uncharacterized protein</fullName>
    </submittedName>
</protein>